<evidence type="ECO:0000259" key="5">
    <source>
        <dbReference type="PROSITE" id="PS51670"/>
    </source>
</evidence>
<sequence>MALFPVLLFLAAMLPPILLEDSGENAEFKALSTTLTEIQEEIVNKHNELRKSVSPKASDMLKMVSGHKRTESSESCVRCLHCGENLFMSSNPRPWSQAIQIWYDESREFIFDSGPTPPNAAVGHYTQVVWSTSFLAGCGVAHCPESSLAYFYVCHYCPYLTFYLSNFSGNYVGKLYKPYKEGEPCASCPNDCDDGLCTNSCNYEDSYSNCPDLKETATCEHPIVKSGCKASCNC</sequence>
<dbReference type="Pfam" id="PF00188">
    <property type="entry name" value="CAP"/>
    <property type="match status" value="1"/>
</dbReference>
<evidence type="ECO:0000256" key="2">
    <source>
        <dbReference type="ARBA" id="ARBA00023157"/>
    </source>
</evidence>
<dbReference type="PROSITE" id="PS51670">
    <property type="entry name" value="SHKT"/>
    <property type="match status" value="1"/>
</dbReference>
<feature type="disulfide bond" evidence="3">
    <location>
        <begin position="210"/>
        <end position="228"/>
    </location>
</feature>
<dbReference type="Pfam" id="PF08562">
    <property type="entry name" value="Crisp"/>
    <property type="match status" value="1"/>
</dbReference>
<dbReference type="PRINTS" id="PR00837">
    <property type="entry name" value="V5TPXLIKE"/>
</dbReference>
<name>A0A8C6QNU5_NANGA</name>
<dbReference type="FunFam" id="1.10.10.740:FF:000001">
    <property type="entry name" value="Cysteine-rich secretory protein 2"/>
    <property type="match status" value="1"/>
</dbReference>
<dbReference type="InterPro" id="IPR003582">
    <property type="entry name" value="ShKT_dom"/>
</dbReference>
<dbReference type="PROSITE" id="PS01009">
    <property type="entry name" value="CRISP_1"/>
    <property type="match status" value="1"/>
</dbReference>
<feature type="signal peptide" evidence="4">
    <location>
        <begin position="1"/>
        <end position="19"/>
    </location>
</feature>
<feature type="chain" id="PRO_5034617394" evidence="4">
    <location>
        <begin position="20"/>
        <end position="234"/>
    </location>
</feature>
<dbReference type="GeneTree" id="ENSGT00940000162013"/>
<keyword evidence="2 3" id="KW-1015">Disulfide bond</keyword>
<dbReference type="GO" id="GO:0005576">
    <property type="term" value="C:extracellular region"/>
    <property type="evidence" value="ECO:0007669"/>
    <property type="project" value="InterPro"/>
</dbReference>
<organism evidence="6 7">
    <name type="scientific">Nannospalax galili</name>
    <name type="common">Northern Israeli blind subterranean mole rat</name>
    <name type="synonym">Spalax galili</name>
    <dbReference type="NCBI Taxonomy" id="1026970"/>
    <lineage>
        <taxon>Eukaryota</taxon>
        <taxon>Metazoa</taxon>
        <taxon>Chordata</taxon>
        <taxon>Craniata</taxon>
        <taxon>Vertebrata</taxon>
        <taxon>Euteleostomi</taxon>
        <taxon>Mammalia</taxon>
        <taxon>Eutheria</taxon>
        <taxon>Euarchontoglires</taxon>
        <taxon>Glires</taxon>
        <taxon>Rodentia</taxon>
        <taxon>Myomorpha</taxon>
        <taxon>Muroidea</taxon>
        <taxon>Spalacidae</taxon>
        <taxon>Spalacinae</taxon>
        <taxon>Nannospalax</taxon>
    </lineage>
</organism>
<dbReference type="SMART" id="SM00198">
    <property type="entry name" value="SCP"/>
    <property type="match status" value="1"/>
</dbReference>
<evidence type="ECO:0000313" key="6">
    <source>
        <dbReference type="Ensembl" id="ENSNGAP00000006048.1"/>
    </source>
</evidence>
<dbReference type="InterPro" id="IPR042076">
    <property type="entry name" value="Crisp-like_dom"/>
</dbReference>
<keyword evidence="7" id="KW-1185">Reference proteome</keyword>
<evidence type="ECO:0000256" key="4">
    <source>
        <dbReference type="SAM" id="SignalP"/>
    </source>
</evidence>
<dbReference type="SUPFAM" id="SSF57546">
    <property type="entry name" value="Crisp domain-like"/>
    <property type="match status" value="1"/>
</dbReference>
<dbReference type="SUPFAM" id="SSF55797">
    <property type="entry name" value="PR-1-like"/>
    <property type="match status" value="1"/>
</dbReference>
<evidence type="ECO:0000256" key="1">
    <source>
        <dbReference type="ARBA" id="ARBA00009923"/>
    </source>
</evidence>
<proteinExistence type="inferred from homology"/>
<comment type="caution">
    <text evidence="3">Lacks conserved residue(s) required for the propagation of feature annotation.</text>
</comment>
<dbReference type="Ensembl" id="ENSNGAT00000010635.1">
    <property type="protein sequence ID" value="ENSNGAP00000006048.1"/>
    <property type="gene ID" value="ENSNGAG00000008808.1"/>
</dbReference>
<reference evidence="6" key="2">
    <citation type="submission" date="2025-09" db="UniProtKB">
        <authorList>
            <consortium name="Ensembl"/>
        </authorList>
    </citation>
    <scope>IDENTIFICATION</scope>
</reference>
<dbReference type="Gene3D" id="3.40.33.10">
    <property type="entry name" value="CAP"/>
    <property type="match status" value="1"/>
</dbReference>
<dbReference type="InterPro" id="IPR035940">
    <property type="entry name" value="CAP_sf"/>
</dbReference>
<accession>A0A8C6QNU5</accession>
<keyword evidence="4" id="KW-0732">Signal</keyword>
<dbReference type="PANTHER" id="PTHR10334">
    <property type="entry name" value="CYSTEINE-RICH SECRETORY PROTEIN-RELATED"/>
    <property type="match status" value="1"/>
</dbReference>
<dbReference type="Proteomes" id="UP000694381">
    <property type="component" value="Unassembled WGS sequence"/>
</dbReference>
<evidence type="ECO:0000256" key="3">
    <source>
        <dbReference type="PROSITE-ProRule" id="PRU01005"/>
    </source>
</evidence>
<dbReference type="AlphaFoldDB" id="A0A8C6QNU5"/>
<dbReference type="InterPro" id="IPR013871">
    <property type="entry name" value="Cysteine_rich_secretory"/>
</dbReference>
<feature type="disulfide bond" evidence="3">
    <location>
        <begin position="219"/>
        <end position="232"/>
    </location>
</feature>
<protein>
    <submittedName>
        <fullName evidence="6">Cysteine-rich secretory protein 3-like</fullName>
    </submittedName>
</protein>
<feature type="domain" description="ShKT" evidence="5">
    <location>
        <begin position="201"/>
        <end position="234"/>
    </location>
</feature>
<reference evidence="6" key="1">
    <citation type="submission" date="2025-08" db="UniProtKB">
        <authorList>
            <consortium name="Ensembl"/>
        </authorList>
    </citation>
    <scope>IDENTIFICATION</scope>
</reference>
<dbReference type="InterPro" id="IPR018244">
    <property type="entry name" value="Allrgn_V5/Tpx1_CS"/>
</dbReference>
<dbReference type="InterPro" id="IPR001283">
    <property type="entry name" value="CRISP-related"/>
</dbReference>
<dbReference type="Gene3D" id="1.10.10.740">
    <property type="entry name" value="Crisp domain"/>
    <property type="match status" value="1"/>
</dbReference>
<evidence type="ECO:0000313" key="7">
    <source>
        <dbReference type="Proteomes" id="UP000694381"/>
    </source>
</evidence>
<dbReference type="InterPro" id="IPR014044">
    <property type="entry name" value="CAP_dom"/>
</dbReference>
<gene>
    <name evidence="6" type="primary">LOC103727389</name>
</gene>
<comment type="similarity">
    <text evidence="1">Belongs to the CRISP family.</text>
</comment>